<evidence type="ECO:0000313" key="2">
    <source>
        <dbReference type="EMBL" id="ALO14621.1"/>
    </source>
</evidence>
<dbReference type="PATRIC" id="fig|1307839.3.peg.1011"/>
<evidence type="ECO:0000259" key="1">
    <source>
        <dbReference type="SMART" id="SM01321"/>
    </source>
</evidence>
<name>A0A0S2HX55_9BACT</name>
<dbReference type="GO" id="GO:0006313">
    <property type="term" value="P:DNA transposition"/>
    <property type="evidence" value="ECO:0007669"/>
    <property type="project" value="InterPro"/>
</dbReference>
<proteinExistence type="predicted"/>
<dbReference type="Gene3D" id="3.30.70.1290">
    <property type="entry name" value="Transposase IS200-like"/>
    <property type="match status" value="1"/>
</dbReference>
<keyword evidence="3" id="KW-1185">Reference proteome</keyword>
<dbReference type="Pfam" id="PF01797">
    <property type="entry name" value="Y1_Tnp"/>
    <property type="match status" value="1"/>
</dbReference>
<reference evidence="2 3" key="1">
    <citation type="submission" date="2015-11" db="EMBL/GenBank/DDBJ databases">
        <title>Description and complete genome sequence of a novel strain predominating in hypersaline microbial mats and representing a new family of the Bacteriodetes phylum.</title>
        <authorList>
            <person name="Spring S."/>
            <person name="Bunk B."/>
            <person name="Sproer C."/>
            <person name="Klenk H.-P."/>
        </authorList>
    </citation>
    <scope>NUCLEOTIDE SEQUENCE [LARGE SCALE GENOMIC DNA]</scope>
    <source>
        <strain evidence="2 3">L21-Spi-D4</strain>
    </source>
</reference>
<dbReference type="GO" id="GO:0004803">
    <property type="term" value="F:transposase activity"/>
    <property type="evidence" value="ECO:0007669"/>
    <property type="project" value="InterPro"/>
</dbReference>
<dbReference type="PANTHER" id="PTHR33360">
    <property type="entry name" value="TRANSPOSASE FOR INSERTION SEQUENCE ELEMENT IS200"/>
    <property type="match status" value="1"/>
</dbReference>
<dbReference type="SMART" id="SM01321">
    <property type="entry name" value="Y1_Tnp"/>
    <property type="match status" value="1"/>
</dbReference>
<organism evidence="2 3">
    <name type="scientific">Salinivirga cyanobacteriivorans</name>
    <dbReference type="NCBI Taxonomy" id="1307839"/>
    <lineage>
        <taxon>Bacteria</taxon>
        <taxon>Pseudomonadati</taxon>
        <taxon>Bacteroidota</taxon>
        <taxon>Bacteroidia</taxon>
        <taxon>Bacteroidales</taxon>
        <taxon>Salinivirgaceae</taxon>
        <taxon>Salinivirga</taxon>
    </lineage>
</organism>
<dbReference type="InterPro" id="IPR036515">
    <property type="entry name" value="Transposase_17_sf"/>
</dbReference>
<dbReference type="KEGG" id="blq:L21SP5_00954"/>
<dbReference type="PANTHER" id="PTHR33360:SF2">
    <property type="entry name" value="TRANSPOSASE FOR INSERTION SEQUENCE ELEMENT IS200"/>
    <property type="match status" value="1"/>
</dbReference>
<dbReference type="GO" id="GO:0003677">
    <property type="term" value="F:DNA binding"/>
    <property type="evidence" value="ECO:0007669"/>
    <property type="project" value="InterPro"/>
</dbReference>
<dbReference type="EMBL" id="CP013118">
    <property type="protein sequence ID" value="ALO14621.1"/>
    <property type="molecule type" value="Genomic_DNA"/>
</dbReference>
<protein>
    <submittedName>
        <fullName evidence="2">Transposase</fullName>
    </submittedName>
</protein>
<dbReference type="AlphaFoldDB" id="A0A0S2HX55"/>
<dbReference type="Proteomes" id="UP000064893">
    <property type="component" value="Chromosome"/>
</dbReference>
<dbReference type="STRING" id="1307839.L21SP5_00954"/>
<sequence length="112" mass="13199">MRENARLKGIYLDFIGGYLEHIHCLISLNSDQTIAKTVQLIKGESAYWFNRNLKEGKKLEWQDEYFAVSVSESVVSTVRSYIKNQEQHHKKKTFQEEYDEIMQKFGFSKFPG</sequence>
<evidence type="ECO:0000313" key="3">
    <source>
        <dbReference type="Proteomes" id="UP000064893"/>
    </source>
</evidence>
<dbReference type="SUPFAM" id="SSF143422">
    <property type="entry name" value="Transposase IS200-like"/>
    <property type="match status" value="1"/>
</dbReference>
<accession>A0A0S2HX55</accession>
<dbReference type="InterPro" id="IPR002686">
    <property type="entry name" value="Transposase_17"/>
</dbReference>
<feature type="domain" description="Transposase IS200-like" evidence="1">
    <location>
        <begin position="1"/>
        <end position="85"/>
    </location>
</feature>
<gene>
    <name evidence="2" type="ORF">L21SP5_00954</name>
</gene>